<evidence type="ECO:0000256" key="6">
    <source>
        <dbReference type="ARBA" id="ARBA00057875"/>
    </source>
</evidence>
<organism evidence="8">
    <name type="scientific">Fagus sylvatica</name>
    <name type="common">Beechnut</name>
    <dbReference type="NCBI Taxonomy" id="28930"/>
    <lineage>
        <taxon>Eukaryota</taxon>
        <taxon>Viridiplantae</taxon>
        <taxon>Streptophyta</taxon>
        <taxon>Embryophyta</taxon>
        <taxon>Tracheophyta</taxon>
        <taxon>Spermatophyta</taxon>
        <taxon>Magnoliopsida</taxon>
        <taxon>eudicotyledons</taxon>
        <taxon>Gunneridae</taxon>
        <taxon>Pentapetalae</taxon>
        <taxon>rosids</taxon>
        <taxon>fabids</taxon>
        <taxon>Fagales</taxon>
        <taxon>Fagaceae</taxon>
        <taxon>Fagus</taxon>
    </lineage>
</organism>
<dbReference type="GO" id="GO:0019843">
    <property type="term" value="F:rRNA binding"/>
    <property type="evidence" value="ECO:0007669"/>
    <property type="project" value="UniProtKB-KW"/>
</dbReference>
<dbReference type="InterPro" id="IPR028364">
    <property type="entry name" value="Ribosomal_uL1/biogenesis"/>
</dbReference>
<protein>
    <recommendedName>
        <fullName evidence="7">Ribosomal protein</fullName>
    </recommendedName>
</protein>
<evidence type="ECO:0000256" key="1">
    <source>
        <dbReference type="ARBA" id="ARBA00010531"/>
    </source>
</evidence>
<dbReference type="InterPro" id="IPR016095">
    <property type="entry name" value="Ribosomal_uL1_3-a/b-sand"/>
</dbReference>
<dbReference type="InterPro" id="IPR023674">
    <property type="entry name" value="Ribosomal_uL1-like"/>
</dbReference>
<sequence length="303" mass="32137">MATCSTTPSSLMLTYAASSVHPQDLTPSLLSFKPNPLCTNFCVHYSPLVLKPRERRISSVNLLRQGKAGGSHYPVVVAAVAAEAEVAEAVEGKEGEEGFDGPAPVARTVIVTKPKKGKAALPLKRDRVNLPKGTGQTVKVAVLTQGEKFDEAKNAGADLVGGEDLIAQIKGGFMEFDKLIASPDMMPKVASLGKILGPRGLMPNPKAGTVTANIPQAIAEFKQGKVEFRADKTGIVHLPFGKADFPEEDLVTNLLAAVKSVEANKPSGAKGVYWKSAHICSSMGPSIRLNIRETLDYKPPSNV</sequence>
<comment type="function">
    <text evidence="6">This protein binds directly to 23S ribosomal RNA.</text>
</comment>
<accession>A0A2N9FTX0</accession>
<dbReference type="PROSITE" id="PS01199">
    <property type="entry name" value="RIBOSOMAL_L1"/>
    <property type="match status" value="1"/>
</dbReference>
<dbReference type="EMBL" id="OIVN01001451">
    <property type="protein sequence ID" value="SPC94127.1"/>
    <property type="molecule type" value="Genomic_DNA"/>
</dbReference>
<keyword evidence="5 7" id="KW-0687">Ribonucleoprotein</keyword>
<keyword evidence="2" id="KW-0699">rRNA-binding</keyword>
<dbReference type="Pfam" id="PF00687">
    <property type="entry name" value="Ribosomal_L1"/>
    <property type="match status" value="1"/>
</dbReference>
<dbReference type="Gene3D" id="3.30.190.20">
    <property type="match status" value="1"/>
</dbReference>
<gene>
    <name evidence="8" type="ORF">FSB_LOCUS22009</name>
</gene>
<evidence type="ECO:0000256" key="4">
    <source>
        <dbReference type="ARBA" id="ARBA00022980"/>
    </source>
</evidence>
<dbReference type="InterPro" id="IPR005878">
    <property type="entry name" value="Ribosom_uL1_bac-type"/>
</dbReference>
<name>A0A2N9FTX0_FAGSY</name>
<proteinExistence type="inferred from homology"/>
<dbReference type="AlphaFoldDB" id="A0A2N9FTX0"/>
<dbReference type="GO" id="GO:0006412">
    <property type="term" value="P:translation"/>
    <property type="evidence" value="ECO:0007669"/>
    <property type="project" value="InterPro"/>
</dbReference>
<dbReference type="InterPro" id="IPR023673">
    <property type="entry name" value="Ribosomal_uL1_CS"/>
</dbReference>
<keyword evidence="3" id="KW-0694">RNA-binding</keyword>
<reference evidence="8" key="1">
    <citation type="submission" date="2018-02" db="EMBL/GenBank/DDBJ databases">
        <authorList>
            <person name="Cohen D.B."/>
            <person name="Kent A.D."/>
        </authorList>
    </citation>
    <scope>NUCLEOTIDE SEQUENCE</scope>
</reference>
<dbReference type="CDD" id="cd00403">
    <property type="entry name" value="Ribosomal_L1"/>
    <property type="match status" value="1"/>
</dbReference>
<evidence type="ECO:0000256" key="2">
    <source>
        <dbReference type="ARBA" id="ARBA00022730"/>
    </source>
</evidence>
<keyword evidence="4 7" id="KW-0689">Ribosomal protein</keyword>
<evidence type="ECO:0000313" key="8">
    <source>
        <dbReference type="EMBL" id="SPC94127.1"/>
    </source>
</evidence>
<dbReference type="GO" id="GO:0015934">
    <property type="term" value="C:large ribosomal subunit"/>
    <property type="evidence" value="ECO:0007669"/>
    <property type="project" value="InterPro"/>
</dbReference>
<comment type="similarity">
    <text evidence="1 7">Belongs to the universal ribosomal protein uL1 family.</text>
</comment>
<dbReference type="PANTHER" id="PTHR36427">
    <property type="entry name" value="54S RIBOSOMAL PROTEIN L1, MITOCHONDRIAL"/>
    <property type="match status" value="1"/>
</dbReference>
<dbReference type="NCBIfam" id="TIGR01169">
    <property type="entry name" value="rplA_bact"/>
    <property type="match status" value="1"/>
</dbReference>
<evidence type="ECO:0000256" key="7">
    <source>
        <dbReference type="RuleBase" id="RU000659"/>
    </source>
</evidence>
<evidence type="ECO:0000256" key="3">
    <source>
        <dbReference type="ARBA" id="ARBA00022884"/>
    </source>
</evidence>
<dbReference type="Gene3D" id="3.40.50.790">
    <property type="match status" value="1"/>
</dbReference>
<dbReference type="SUPFAM" id="SSF56808">
    <property type="entry name" value="Ribosomal protein L1"/>
    <property type="match status" value="1"/>
</dbReference>
<dbReference type="FunFam" id="3.40.50.790:FF:000001">
    <property type="entry name" value="50S ribosomal protein L1"/>
    <property type="match status" value="1"/>
</dbReference>
<dbReference type="PANTHER" id="PTHR36427:SF3">
    <property type="entry name" value="LARGE RIBOSOMAL SUBUNIT PROTEIN UL1M"/>
    <property type="match status" value="1"/>
</dbReference>
<evidence type="ECO:0000256" key="5">
    <source>
        <dbReference type="ARBA" id="ARBA00023274"/>
    </source>
</evidence>
<dbReference type="GO" id="GO:0003735">
    <property type="term" value="F:structural constituent of ribosome"/>
    <property type="evidence" value="ECO:0007669"/>
    <property type="project" value="InterPro"/>
</dbReference>